<evidence type="ECO:0000256" key="1">
    <source>
        <dbReference type="ARBA" id="ARBA00022679"/>
    </source>
</evidence>
<name>A0A6H1ZXG2_9ZZZZ</name>
<dbReference type="EMBL" id="MT144325">
    <property type="protein sequence ID" value="QJA52254.1"/>
    <property type="molecule type" value="Genomic_DNA"/>
</dbReference>
<dbReference type="SUPFAM" id="SSF53756">
    <property type="entry name" value="UDP-Glycosyltransferase/glycogen phosphorylase"/>
    <property type="match status" value="1"/>
</dbReference>
<dbReference type="GO" id="GO:0016757">
    <property type="term" value="F:glycosyltransferase activity"/>
    <property type="evidence" value="ECO:0007669"/>
    <property type="project" value="TreeGrafter"/>
</dbReference>
<organism evidence="2">
    <name type="scientific">viral metagenome</name>
    <dbReference type="NCBI Taxonomy" id="1070528"/>
    <lineage>
        <taxon>unclassified sequences</taxon>
        <taxon>metagenomes</taxon>
        <taxon>organismal metagenomes</taxon>
    </lineage>
</organism>
<dbReference type="GO" id="GO:0009103">
    <property type="term" value="P:lipopolysaccharide biosynthetic process"/>
    <property type="evidence" value="ECO:0007669"/>
    <property type="project" value="TreeGrafter"/>
</dbReference>
<dbReference type="PANTHER" id="PTHR46401">
    <property type="entry name" value="GLYCOSYLTRANSFERASE WBBK-RELATED"/>
    <property type="match status" value="1"/>
</dbReference>
<keyword evidence="1 2" id="KW-0808">Transferase</keyword>
<gene>
    <name evidence="2" type="ORF">TM448A02581_0006</name>
</gene>
<reference evidence="2" key="1">
    <citation type="submission" date="2020-03" db="EMBL/GenBank/DDBJ databases">
        <title>The deep terrestrial virosphere.</title>
        <authorList>
            <person name="Holmfeldt K."/>
            <person name="Nilsson E."/>
            <person name="Simone D."/>
            <person name="Lopez-Fernandez M."/>
            <person name="Wu X."/>
            <person name="de Brujin I."/>
            <person name="Lundin D."/>
            <person name="Andersson A."/>
            <person name="Bertilsson S."/>
            <person name="Dopson M."/>
        </authorList>
    </citation>
    <scope>NUCLEOTIDE SEQUENCE</scope>
    <source>
        <strain evidence="2">TM448A02581</strain>
    </source>
</reference>
<protein>
    <submittedName>
        <fullName evidence="2">Putative glycosyltransferase</fullName>
    </submittedName>
</protein>
<proteinExistence type="predicted"/>
<dbReference type="PANTHER" id="PTHR46401:SF2">
    <property type="entry name" value="GLYCOSYLTRANSFERASE WBBK-RELATED"/>
    <property type="match status" value="1"/>
</dbReference>
<dbReference type="AlphaFoldDB" id="A0A6H1ZXG2"/>
<evidence type="ECO:0000313" key="2">
    <source>
        <dbReference type="EMBL" id="QJA52254.1"/>
    </source>
</evidence>
<dbReference type="Gene3D" id="3.40.50.2000">
    <property type="entry name" value="Glycogen Phosphorylase B"/>
    <property type="match status" value="2"/>
</dbReference>
<accession>A0A6H1ZXG2</accession>
<sequence length="446" mass="50208">MTNDPRSAMVDQIFLSILGRNATPTEMSLNRLLGPDIIRDVANTILYEDSSKYNELKLMDDTSRVEKKKGVTIVSPYNKKCGISTYTENLFRHLKGKIAINIASEITRDRGINPEDNSDENGVANCWSCFSDDFNFKILEQVTKFGNKVVHIQHEFGLYKNNDLLRRLISNLKRCGFRVVITLHTVFNESVFDRYYSHADVIVVHSEFAAVRLYAKGVNNVTVIKHGTYDPINVGKIDSIEFVEQFIKMEPGDILGCSVGFITKDKLQEETLRAVKLAQNKVKNLKFLLIGSTGRREYDSDYFPLLKALESDSIKVVNKYISDREVAMVLTASDFAIMNYHQTHHSTSGASHLLMAYGVPSISSTSKILDDLDSGMSIKVDGGRIDKISEAIIQMCNNEDMRFNMGEIARLKGLQTSWEISAKNHIKVYESILDIDSLDTGKSNAN</sequence>